<keyword evidence="1" id="KW-0472">Membrane</keyword>
<feature type="transmembrane region" description="Helical" evidence="1">
    <location>
        <begin position="38"/>
        <end position="59"/>
    </location>
</feature>
<evidence type="ECO:0000313" key="3">
    <source>
        <dbReference type="Proteomes" id="UP000070226"/>
    </source>
</evidence>
<dbReference type="PATRIC" id="fig|39777.7.peg.447"/>
<dbReference type="STRING" id="39777.B7L28_01395"/>
<comment type="caution">
    <text evidence="2">The sequence shown here is derived from an EMBL/GenBank/DDBJ whole genome shotgun (WGS) entry which is preliminary data.</text>
</comment>
<proteinExistence type="predicted"/>
<keyword evidence="1" id="KW-1133">Transmembrane helix</keyword>
<dbReference type="RefSeq" id="WP_060807231.1">
    <property type="nucleotide sequence ID" value="NZ_KQ958055.1"/>
</dbReference>
<organism evidence="2">
    <name type="scientific">Veillonella atypica</name>
    <dbReference type="NCBI Taxonomy" id="39777"/>
    <lineage>
        <taxon>Bacteria</taxon>
        <taxon>Bacillati</taxon>
        <taxon>Bacillota</taxon>
        <taxon>Negativicutes</taxon>
        <taxon>Veillonellales</taxon>
        <taxon>Veillonellaceae</taxon>
        <taxon>Veillonella</taxon>
    </lineage>
</organism>
<dbReference type="EMBL" id="LRQT01000008">
    <property type="protein sequence ID" value="KXA65234.1"/>
    <property type="molecule type" value="Genomic_DNA"/>
</dbReference>
<reference evidence="2 3" key="1">
    <citation type="submission" date="2016-01" db="EMBL/GenBank/DDBJ databases">
        <authorList>
            <person name="Oliw E.H."/>
        </authorList>
    </citation>
    <scope>NUCLEOTIDE SEQUENCE [LARGE SCALE GENOMIC DNA]</scope>
    <source>
        <strain evidence="2 3">CMW7756B</strain>
    </source>
</reference>
<dbReference type="Proteomes" id="UP000070226">
    <property type="component" value="Unassembled WGS sequence"/>
</dbReference>
<evidence type="ECO:0000313" key="2">
    <source>
        <dbReference type="EMBL" id="KXA65234.1"/>
    </source>
</evidence>
<protein>
    <recommendedName>
        <fullName evidence="4">Yip1 domain-containing protein</fullName>
    </recommendedName>
</protein>
<name>A0A133S6B6_9FIRM</name>
<accession>A0A133S6B6</accession>
<gene>
    <name evidence="2" type="ORF">HMPREF3233_00457</name>
</gene>
<feature type="transmembrane region" description="Helical" evidence="1">
    <location>
        <begin position="71"/>
        <end position="104"/>
    </location>
</feature>
<feature type="transmembrane region" description="Helical" evidence="1">
    <location>
        <begin position="158"/>
        <end position="176"/>
    </location>
</feature>
<sequence length="221" mass="24277">METKWYSDFWNLLTQPFKGGIDQVVQYGTLKKGFLGTALLWAIPYILLGLFGALLFPLLPRSEFSAMGMLLGAGVGFFFILAYIASIIWSFVMVAVGSYVFNWVAVKMGGTDDVQSVMKVQWYLQGYEVLLCTCVYTIVFILMAIFGGLFGSSTLSKLISNLGSLAIFVLSVWVGLELMARQTTLTKMQVFIAGIVTFVIFVIISLIFLALFGGCAALVGR</sequence>
<evidence type="ECO:0008006" key="4">
    <source>
        <dbReference type="Google" id="ProtNLM"/>
    </source>
</evidence>
<dbReference type="AlphaFoldDB" id="A0A133S6B6"/>
<feature type="transmembrane region" description="Helical" evidence="1">
    <location>
        <begin position="188"/>
        <end position="219"/>
    </location>
</feature>
<feature type="transmembrane region" description="Helical" evidence="1">
    <location>
        <begin position="124"/>
        <end position="146"/>
    </location>
</feature>
<keyword evidence="1" id="KW-0812">Transmembrane</keyword>
<evidence type="ECO:0000256" key="1">
    <source>
        <dbReference type="SAM" id="Phobius"/>
    </source>
</evidence>